<dbReference type="GO" id="GO:0003700">
    <property type="term" value="F:DNA-binding transcription factor activity"/>
    <property type="evidence" value="ECO:0007669"/>
    <property type="project" value="InterPro"/>
</dbReference>
<dbReference type="PANTHER" id="PTHR30346:SF0">
    <property type="entry name" value="HCA OPERON TRANSCRIPTIONAL ACTIVATOR HCAR"/>
    <property type="match status" value="1"/>
</dbReference>
<feature type="domain" description="HTH lysR-type" evidence="5">
    <location>
        <begin position="3"/>
        <end position="61"/>
    </location>
</feature>
<dbReference type="InterPro" id="IPR036388">
    <property type="entry name" value="WH-like_DNA-bd_sf"/>
</dbReference>
<keyword evidence="3 6" id="KW-0238">DNA-binding</keyword>
<keyword evidence="7" id="KW-1185">Reference proteome</keyword>
<dbReference type="SUPFAM" id="SSF53850">
    <property type="entry name" value="Periplasmic binding protein-like II"/>
    <property type="match status" value="1"/>
</dbReference>
<dbReference type="RefSeq" id="WP_064334149.1">
    <property type="nucleotide sequence ID" value="NZ_BAABEI010000007.1"/>
</dbReference>
<dbReference type="Proteomes" id="UP000295351">
    <property type="component" value="Unassembled WGS sequence"/>
</dbReference>
<evidence type="ECO:0000256" key="4">
    <source>
        <dbReference type="ARBA" id="ARBA00023163"/>
    </source>
</evidence>
<evidence type="ECO:0000256" key="3">
    <source>
        <dbReference type="ARBA" id="ARBA00023125"/>
    </source>
</evidence>
<dbReference type="AlphaFoldDB" id="A0A4R2C376"/>
<evidence type="ECO:0000256" key="1">
    <source>
        <dbReference type="ARBA" id="ARBA00009437"/>
    </source>
</evidence>
<dbReference type="SUPFAM" id="SSF46785">
    <property type="entry name" value="Winged helix' DNA-binding domain"/>
    <property type="match status" value="1"/>
</dbReference>
<gene>
    <name evidence="6" type="ORF">EV665_1332</name>
</gene>
<dbReference type="Pfam" id="PF03466">
    <property type="entry name" value="LysR_substrate"/>
    <property type="match status" value="1"/>
</dbReference>
<evidence type="ECO:0000259" key="5">
    <source>
        <dbReference type="PROSITE" id="PS50931"/>
    </source>
</evidence>
<dbReference type="Gene3D" id="3.40.190.10">
    <property type="entry name" value="Periplasmic binding protein-like II"/>
    <property type="match status" value="2"/>
</dbReference>
<sequence>MNLTLRQLRYLVLIAETGSISAAARTCRIAQSSILAAMGQAEGEMGSRLFDRRPSKGVTLTPAGERFIASARRLLAAEAEFERTMDRFTSGMPPVLKIGCFEPFGALFMPELLHRFVAGTGTEIQLFEGEQPQLLTWLESNLVDVIVAYDIGPGLPSDAVTLARVPAHALLHADDPLARKECLSLAELVTRPLVLLDLPQTSGYLVTLFDLAGQRPQISFRTRGYDTVRAAVAAGFGMSILNMRPIGLGSPDSDRLVRRPLIEILPTPRLMVADRYGNAKPAFLRNFIELARAFFTEIGPERYAVALPERYPSLGAT</sequence>
<protein>
    <submittedName>
        <fullName evidence="6">DNA-binding transcriptional LysR family regulator</fullName>
    </submittedName>
</protein>
<evidence type="ECO:0000313" key="7">
    <source>
        <dbReference type="Proteomes" id="UP000295351"/>
    </source>
</evidence>
<proteinExistence type="inferred from homology"/>
<comment type="similarity">
    <text evidence="1">Belongs to the LysR transcriptional regulatory family.</text>
</comment>
<dbReference type="PROSITE" id="PS50931">
    <property type="entry name" value="HTH_LYSR"/>
    <property type="match status" value="1"/>
</dbReference>
<keyword evidence="2" id="KW-0805">Transcription regulation</keyword>
<comment type="caution">
    <text evidence="6">The sequence shown here is derived from an EMBL/GenBank/DDBJ whole genome shotgun (WGS) entry which is preliminary data.</text>
</comment>
<dbReference type="InterPro" id="IPR005119">
    <property type="entry name" value="LysR_subst-bd"/>
</dbReference>
<dbReference type="GO" id="GO:0003677">
    <property type="term" value="F:DNA binding"/>
    <property type="evidence" value="ECO:0007669"/>
    <property type="project" value="UniProtKB-KW"/>
</dbReference>
<name>A0A4R2C376_SHIGR</name>
<reference evidence="6 7" key="1">
    <citation type="submission" date="2019-03" db="EMBL/GenBank/DDBJ databases">
        <title>Genomic Encyclopedia of Type Strains, Phase IV (KMG-IV): sequencing the most valuable type-strain genomes for metagenomic binning, comparative biology and taxonomic classification.</title>
        <authorList>
            <person name="Goeker M."/>
        </authorList>
    </citation>
    <scope>NUCLEOTIDE SEQUENCE [LARGE SCALE GENOMIC DNA]</scope>
    <source>
        <strain evidence="6 7">DSM 18401</strain>
    </source>
</reference>
<dbReference type="GO" id="GO:0032993">
    <property type="term" value="C:protein-DNA complex"/>
    <property type="evidence" value="ECO:0007669"/>
    <property type="project" value="TreeGrafter"/>
</dbReference>
<accession>A0A4R2C376</accession>
<keyword evidence="4" id="KW-0804">Transcription</keyword>
<dbReference type="PANTHER" id="PTHR30346">
    <property type="entry name" value="TRANSCRIPTIONAL DUAL REGULATOR HCAR-RELATED"/>
    <property type="match status" value="1"/>
</dbReference>
<dbReference type="InterPro" id="IPR000847">
    <property type="entry name" value="LysR_HTH_N"/>
</dbReference>
<evidence type="ECO:0000256" key="2">
    <source>
        <dbReference type="ARBA" id="ARBA00023015"/>
    </source>
</evidence>
<organism evidence="6 7">
    <name type="scientific">Shinella granuli</name>
    <dbReference type="NCBI Taxonomy" id="323621"/>
    <lineage>
        <taxon>Bacteria</taxon>
        <taxon>Pseudomonadati</taxon>
        <taxon>Pseudomonadota</taxon>
        <taxon>Alphaproteobacteria</taxon>
        <taxon>Hyphomicrobiales</taxon>
        <taxon>Rhizobiaceae</taxon>
        <taxon>Shinella</taxon>
    </lineage>
</organism>
<dbReference type="EMBL" id="SLVX01000033">
    <property type="protein sequence ID" value="TCN34681.1"/>
    <property type="molecule type" value="Genomic_DNA"/>
</dbReference>
<dbReference type="Pfam" id="PF00126">
    <property type="entry name" value="HTH_1"/>
    <property type="match status" value="1"/>
</dbReference>
<dbReference type="InterPro" id="IPR036390">
    <property type="entry name" value="WH_DNA-bd_sf"/>
</dbReference>
<dbReference type="Gene3D" id="1.10.10.10">
    <property type="entry name" value="Winged helix-like DNA-binding domain superfamily/Winged helix DNA-binding domain"/>
    <property type="match status" value="1"/>
</dbReference>
<evidence type="ECO:0000313" key="6">
    <source>
        <dbReference type="EMBL" id="TCN34681.1"/>
    </source>
</evidence>